<gene>
    <name evidence="11" type="primary">patA1</name>
    <name evidence="11" type="ORF">HVS_10765</name>
</gene>
<evidence type="ECO:0000313" key="11">
    <source>
        <dbReference type="EMBL" id="AUG58048.1"/>
    </source>
</evidence>
<dbReference type="PIRSF" id="PIRSF016636">
    <property type="entry name" value="AlgI_DltB"/>
    <property type="match status" value="1"/>
</dbReference>
<proteinExistence type="inferred from homology"/>
<feature type="transmembrane region" description="Helical" evidence="10">
    <location>
        <begin position="7"/>
        <end position="24"/>
    </location>
</feature>
<feature type="transmembrane region" description="Helical" evidence="10">
    <location>
        <begin position="121"/>
        <end position="143"/>
    </location>
</feature>
<keyword evidence="5 10" id="KW-0812">Transmembrane</keyword>
<feature type="transmembrane region" description="Helical" evidence="10">
    <location>
        <begin position="436"/>
        <end position="457"/>
    </location>
</feature>
<protein>
    <submittedName>
        <fullName evidence="11">Peptidoglycan O-acetyltransferase</fullName>
        <ecNumber evidence="11">2.3.1.-</ecNumber>
    </submittedName>
</protein>
<feature type="transmembrane region" description="Helical" evidence="10">
    <location>
        <begin position="229"/>
        <end position="247"/>
    </location>
</feature>
<dbReference type="Proteomes" id="UP000233534">
    <property type="component" value="Chromosome"/>
</dbReference>
<reference evidence="11 12" key="1">
    <citation type="submission" date="2017-12" db="EMBL/GenBank/DDBJ databases">
        <title>Complete genome sequence of Herbivorax saccincola GGR1, a novel Cellulosome-producing hydrolytic bacterium in a thermophilic biogas plant, established by Illumina and Nanopore MinION sequencing.</title>
        <authorList>
            <person name="Pechtl A."/>
            <person name="Ruckert C."/>
            <person name="Koeck D.E."/>
            <person name="Maus I."/>
            <person name="Winkler A."/>
            <person name="Kalinowski J."/>
            <person name="Puhler A."/>
            <person name="Schwarz W.W."/>
            <person name="Zverlov V.V."/>
            <person name="Schluter A."/>
            <person name="Liebl W."/>
        </authorList>
    </citation>
    <scope>NUCLEOTIDE SEQUENCE [LARGE SCALE GENOMIC DNA]</scope>
    <source>
        <strain evidence="12">SR1</strain>
    </source>
</reference>
<evidence type="ECO:0000256" key="3">
    <source>
        <dbReference type="ARBA" id="ARBA00022475"/>
    </source>
</evidence>
<evidence type="ECO:0000256" key="4">
    <source>
        <dbReference type="ARBA" id="ARBA00022679"/>
    </source>
</evidence>
<evidence type="ECO:0000256" key="2">
    <source>
        <dbReference type="ARBA" id="ARBA00010323"/>
    </source>
</evidence>
<keyword evidence="7 9" id="KW-0472">Membrane</keyword>
<feature type="transmembrane region" description="Helical" evidence="10">
    <location>
        <begin position="358"/>
        <end position="374"/>
    </location>
</feature>
<feature type="transmembrane region" description="Helical" evidence="10">
    <location>
        <begin position="155"/>
        <end position="174"/>
    </location>
</feature>
<dbReference type="AlphaFoldDB" id="A0A2K9E6N1"/>
<dbReference type="GO" id="GO:0016746">
    <property type="term" value="F:acyltransferase activity"/>
    <property type="evidence" value="ECO:0007669"/>
    <property type="project" value="UniProtKB-KW"/>
</dbReference>
<dbReference type="InterPro" id="IPR051085">
    <property type="entry name" value="MB_O-acyltransferase"/>
</dbReference>
<evidence type="ECO:0000256" key="1">
    <source>
        <dbReference type="ARBA" id="ARBA00004651"/>
    </source>
</evidence>
<keyword evidence="12" id="KW-1185">Reference proteome</keyword>
<dbReference type="InterPro" id="IPR024194">
    <property type="entry name" value="Ac/AlaTfrase_AlgI/DltB"/>
</dbReference>
<organism evidence="11 12">
    <name type="scientific">Acetivibrio saccincola</name>
    <dbReference type="NCBI Taxonomy" id="1677857"/>
    <lineage>
        <taxon>Bacteria</taxon>
        <taxon>Bacillati</taxon>
        <taxon>Bacillota</taxon>
        <taxon>Clostridia</taxon>
        <taxon>Eubacteriales</taxon>
        <taxon>Oscillospiraceae</taxon>
        <taxon>Acetivibrio</taxon>
    </lineage>
</organism>
<evidence type="ECO:0000256" key="7">
    <source>
        <dbReference type="ARBA" id="ARBA00023136"/>
    </source>
</evidence>
<feature type="transmembrane region" description="Helical" evidence="10">
    <location>
        <begin position="404"/>
        <end position="424"/>
    </location>
</feature>
<keyword evidence="8 9" id="KW-0012">Acyltransferase</keyword>
<dbReference type="PANTHER" id="PTHR13285:SF23">
    <property type="entry name" value="TEICHOIC ACID D-ALANYLTRANSFERASE"/>
    <property type="match status" value="1"/>
</dbReference>
<feature type="transmembrane region" description="Helical" evidence="10">
    <location>
        <begin position="81"/>
        <end position="101"/>
    </location>
</feature>
<feature type="transmembrane region" description="Helical" evidence="10">
    <location>
        <begin position="36"/>
        <end position="69"/>
    </location>
</feature>
<comment type="similarity">
    <text evidence="2 9">Belongs to the membrane-bound acyltransferase family.</text>
</comment>
<evidence type="ECO:0000256" key="10">
    <source>
        <dbReference type="SAM" id="Phobius"/>
    </source>
</evidence>
<evidence type="ECO:0000256" key="6">
    <source>
        <dbReference type="ARBA" id="ARBA00022989"/>
    </source>
</evidence>
<keyword evidence="3 9" id="KW-1003">Cell membrane</keyword>
<dbReference type="Pfam" id="PF03062">
    <property type="entry name" value="MBOAT"/>
    <property type="match status" value="1"/>
</dbReference>
<keyword evidence="4 9" id="KW-0808">Transferase</keyword>
<dbReference type="KEGG" id="hsc:HVS_10765"/>
<dbReference type="PIRSF" id="PIRSF500217">
    <property type="entry name" value="AlgI"/>
    <property type="match status" value="1"/>
</dbReference>
<keyword evidence="6 10" id="KW-1133">Transmembrane helix</keyword>
<dbReference type="GO" id="GO:0005886">
    <property type="term" value="C:plasma membrane"/>
    <property type="evidence" value="ECO:0007669"/>
    <property type="project" value="UniProtKB-SubCell"/>
</dbReference>
<feature type="transmembrane region" description="Helical" evidence="10">
    <location>
        <begin position="308"/>
        <end position="323"/>
    </location>
</feature>
<dbReference type="EMBL" id="CP025197">
    <property type="protein sequence ID" value="AUG58048.1"/>
    <property type="molecule type" value="Genomic_DNA"/>
</dbReference>
<sequence>MLVFSSITFLYYFLPIVVVLYFITPMPNGSPKLRNITLLVASIVFYGWGEPIYLLLMVAEIFILWFFGLKIDKYRGKFKSKLFLILSLVVGLGILGFFKYADFFLYNVNRFTHINIPLLRLALPIGISFYTFQTLSYSIDLYWGKTKVQKNPLDFATYVMLFPQLIAGPIVRYVDVAAKLKTREHTLERFSSGSRRFIVGLAKKVLISNLMGELAQIMYQSQESSMLGAWMYIIAYTLHIYFDFSAYSDMAIGMGRMFGFNFLENFNYPYTAKSITEFWRKWHISLSSWFRDYVYIPLGGNRTSRSRFIFNILFVWFLTGFWHGAGWNFIFWGLYYGMLLLIEKFFLEKLLNKASKWLKHIYVMLIVMVGWVFFDTPNLLMAKNTLAKMFGFGADMIAGEESLYYLRSYLVLFIIAIIGSTPFPKRIAAKFESMKAMVIIEPLYIAALLIISTAFLVDGSFNPFIYFRF</sequence>
<dbReference type="InterPro" id="IPR028362">
    <property type="entry name" value="AlgI"/>
</dbReference>
<comment type="subcellular location">
    <subcellularLocation>
        <location evidence="1">Cell membrane</location>
        <topology evidence="1">Multi-pass membrane protein</topology>
    </subcellularLocation>
</comment>
<name>A0A2K9E6N1_9FIRM</name>
<dbReference type="EC" id="2.3.1.-" evidence="11"/>
<evidence type="ECO:0000256" key="9">
    <source>
        <dbReference type="PIRNR" id="PIRNR016636"/>
    </source>
</evidence>
<evidence type="ECO:0000256" key="5">
    <source>
        <dbReference type="ARBA" id="ARBA00022692"/>
    </source>
</evidence>
<evidence type="ECO:0000313" key="12">
    <source>
        <dbReference type="Proteomes" id="UP000233534"/>
    </source>
</evidence>
<dbReference type="GO" id="GO:0042121">
    <property type="term" value="P:alginic acid biosynthetic process"/>
    <property type="evidence" value="ECO:0007669"/>
    <property type="project" value="InterPro"/>
</dbReference>
<evidence type="ECO:0000256" key="8">
    <source>
        <dbReference type="ARBA" id="ARBA00023315"/>
    </source>
</evidence>
<accession>A0A2K9E6N1</accession>
<dbReference type="PANTHER" id="PTHR13285">
    <property type="entry name" value="ACYLTRANSFERASE"/>
    <property type="match status" value="1"/>
</dbReference>
<dbReference type="RefSeq" id="WP_324455267.1">
    <property type="nucleotide sequence ID" value="NZ_DAONOL010000017.1"/>
</dbReference>
<dbReference type="InterPro" id="IPR004299">
    <property type="entry name" value="MBOAT_fam"/>
</dbReference>